<evidence type="ECO:0000313" key="2">
    <source>
        <dbReference type="EMBL" id="ACZ39885.1"/>
    </source>
</evidence>
<reference evidence="2 3" key="2">
    <citation type="journal article" date="2010" name="Stand. Genomic Sci.">
        <title>Complete genome sequence of Desulfohalobium retbaense type strain (HR(100)).</title>
        <authorList>
            <person name="Spring S."/>
            <person name="Nolan M."/>
            <person name="Lapidus A."/>
            <person name="Glavina Del Rio T."/>
            <person name="Copeland A."/>
            <person name="Tice H."/>
            <person name="Cheng J.F."/>
            <person name="Lucas S."/>
            <person name="Land M."/>
            <person name="Chen F."/>
            <person name="Bruce D."/>
            <person name="Goodwin L."/>
            <person name="Pitluck S."/>
            <person name="Ivanova N."/>
            <person name="Mavromatis K."/>
            <person name="Mikhailova N."/>
            <person name="Pati A."/>
            <person name="Chen A."/>
            <person name="Palaniappan K."/>
            <person name="Hauser L."/>
            <person name="Chang Y.J."/>
            <person name="Jeffries C.D."/>
            <person name="Munk C."/>
            <person name="Kiss H."/>
            <person name="Chain P."/>
            <person name="Han C."/>
            <person name="Brettin T."/>
            <person name="Detter J.C."/>
            <person name="Schuler E."/>
            <person name="Goker M."/>
            <person name="Rohde M."/>
            <person name="Bristow J."/>
            <person name="Eisen J.A."/>
            <person name="Markowitz V."/>
            <person name="Hugenholtz P."/>
            <person name="Kyrpides N.C."/>
            <person name="Klenk H.P."/>
        </authorList>
    </citation>
    <scope>NUCLEOTIDE SEQUENCE [LARGE SCALE GENOMIC DNA]</scope>
    <source>
        <strain evidence="3">ATCC 49802 / DSM 20745 / S 6022</strain>
    </source>
</reference>
<dbReference type="InParanoid" id="D1CAT8"/>
<reference evidence="3" key="1">
    <citation type="submission" date="2009-11" db="EMBL/GenBank/DDBJ databases">
        <title>The complete chromosome 2 of Sphaerobacter thermophilus DSM 20745.</title>
        <authorList>
            <person name="Lucas S."/>
            <person name="Copeland A."/>
            <person name="Lapidus A."/>
            <person name="Glavina del Rio T."/>
            <person name="Dalin E."/>
            <person name="Tice H."/>
            <person name="Bruce D."/>
            <person name="Goodwin L."/>
            <person name="Pitluck S."/>
            <person name="Kyrpides N."/>
            <person name="Mavromatis K."/>
            <person name="Ivanova N."/>
            <person name="Mikhailova N."/>
            <person name="LaButti K.M."/>
            <person name="Clum A."/>
            <person name="Sun H.I."/>
            <person name="Brettin T."/>
            <person name="Detter J.C."/>
            <person name="Han C."/>
            <person name="Larimer F."/>
            <person name="Land M."/>
            <person name="Hauser L."/>
            <person name="Markowitz V."/>
            <person name="Cheng J.F."/>
            <person name="Hugenholtz P."/>
            <person name="Woyke T."/>
            <person name="Wu D."/>
            <person name="Steenblock K."/>
            <person name="Schneider S."/>
            <person name="Pukall R."/>
            <person name="Goeker M."/>
            <person name="Klenk H.P."/>
            <person name="Eisen J.A."/>
        </authorList>
    </citation>
    <scope>NUCLEOTIDE SEQUENCE [LARGE SCALE GENOMIC DNA]</scope>
    <source>
        <strain evidence="3">ATCC 49802 / DSM 20745 / S 6022</strain>
    </source>
</reference>
<dbReference type="EMBL" id="CP001824">
    <property type="protein sequence ID" value="ACZ39885.1"/>
    <property type="molecule type" value="Genomic_DNA"/>
</dbReference>
<protein>
    <submittedName>
        <fullName evidence="2">Uncharacterized protein</fullName>
    </submittedName>
</protein>
<gene>
    <name evidence="2" type="ordered locus">Sthe_2470</name>
</gene>
<dbReference type="RefSeq" id="WP_012872925.1">
    <property type="nucleotide sequence ID" value="NC_013524.1"/>
</dbReference>
<organism evidence="2 3">
    <name type="scientific">Sphaerobacter thermophilus (strain ATCC 49802 / DSM 20745 / KCCM 41009 / NCIMB 13125 / S 6022)</name>
    <dbReference type="NCBI Taxonomy" id="479434"/>
    <lineage>
        <taxon>Bacteria</taxon>
        <taxon>Pseudomonadati</taxon>
        <taxon>Thermomicrobiota</taxon>
        <taxon>Thermomicrobia</taxon>
        <taxon>Sphaerobacterales</taxon>
        <taxon>Sphaerobacterineae</taxon>
        <taxon>Sphaerobacteraceae</taxon>
        <taxon>Sphaerobacter</taxon>
    </lineage>
</organism>
<dbReference type="HOGENOM" id="CLU_2958458_0_0_0"/>
<feature type="transmembrane region" description="Helical" evidence="1">
    <location>
        <begin position="37"/>
        <end position="53"/>
    </location>
</feature>
<evidence type="ECO:0000313" key="3">
    <source>
        <dbReference type="Proteomes" id="UP000002027"/>
    </source>
</evidence>
<dbReference type="KEGG" id="sti:Sthe_2470"/>
<proteinExistence type="predicted"/>
<name>D1CAT8_SPHTD</name>
<keyword evidence="1" id="KW-0812">Transmembrane</keyword>
<dbReference type="Proteomes" id="UP000002027">
    <property type="component" value="Chromosome 2"/>
</dbReference>
<keyword evidence="1" id="KW-1133">Transmembrane helix</keyword>
<dbReference type="AlphaFoldDB" id="D1CAT8"/>
<dbReference type="STRING" id="479434.Sthe_2470"/>
<sequence length="59" mass="6212">MLAKIGVTILILATAFALLLLLGPAIGAIGSMELEIGLLLVVIALVVAFTLIDRRSRRP</sequence>
<keyword evidence="3" id="KW-1185">Reference proteome</keyword>
<evidence type="ECO:0000256" key="1">
    <source>
        <dbReference type="SAM" id="Phobius"/>
    </source>
</evidence>
<keyword evidence="1" id="KW-0472">Membrane</keyword>
<accession>D1CAT8</accession>